<protein>
    <submittedName>
        <fullName evidence="1">Uncharacterized protein</fullName>
    </submittedName>
</protein>
<evidence type="ECO:0000313" key="2">
    <source>
        <dbReference type="Proteomes" id="UP001054945"/>
    </source>
</evidence>
<dbReference type="Proteomes" id="UP001054945">
    <property type="component" value="Unassembled WGS sequence"/>
</dbReference>
<proteinExistence type="predicted"/>
<comment type="caution">
    <text evidence="1">The sequence shown here is derived from an EMBL/GenBank/DDBJ whole genome shotgun (WGS) entry which is preliminary data.</text>
</comment>
<reference evidence="1 2" key="1">
    <citation type="submission" date="2021-06" db="EMBL/GenBank/DDBJ databases">
        <title>Caerostris extrusa draft genome.</title>
        <authorList>
            <person name="Kono N."/>
            <person name="Arakawa K."/>
        </authorList>
    </citation>
    <scope>NUCLEOTIDE SEQUENCE [LARGE SCALE GENOMIC DNA]</scope>
</reference>
<accession>A0AAV4Y4Z3</accession>
<sequence>MPQFFHLTIHNQHRMPIFTLHTVTPLSCSEEWHTFDYLWHLEKGASSVSRDTKHDTCGVLEASLKNESVTCAHPSSRELDYYKSMFPMCSDEGITVMSG</sequence>
<keyword evidence="2" id="KW-1185">Reference proteome</keyword>
<name>A0AAV4Y4Z3_CAEEX</name>
<gene>
    <name evidence="1" type="ORF">CEXT_441901</name>
</gene>
<dbReference type="EMBL" id="BPLR01001275">
    <property type="protein sequence ID" value="GIZ01270.1"/>
    <property type="molecule type" value="Genomic_DNA"/>
</dbReference>
<dbReference type="AlphaFoldDB" id="A0AAV4Y4Z3"/>
<evidence type="ECO:0000313" key="1">
    <source>
        <dbReference type="EMBL" id="GIZ01270.1"/>
    </source>
</evidence>
<organism evidence="1 2">
    <name type="scientific">Caerostris extrusa</name>
    <name type="common">Bark spider</name>
    <name type="synonym">Caerostris bankana</name>
    <dbReference type="NCBI Taxonomy" id="172846"/>
    <lineage>
        <taxon>Eukaryota</taxon>
        <taxon>Metazoa</taxon>
        <taxon>Ecdysozoa</taxon>
        <taxon>Arthropoda</taxon>
        <taxon>Chelicerata</taxon>
        <taxon>Arachnida</taxon>
        <taxon>Araneae</taxon>
        <taxon>Araneomorphae</taxon>
        <taxon>Entelegynae</taxon>
        <taxon>Araneoidea</taxon>
        <taxon>Araneidae</taxon>
        <taxon>Caerostris</taxon>
    </lineage>
</organism>